<keyword evidence="3" id="KW-1185">Reference proteome</keyword>
<evidence type="ECO:0000313" key="2">
    <source>
        <dbReference type="EMBL" id="OLQ12476.1"/>
    </source>
</evidence>
<comment type="caution">
    <text evidence="2">The sequence shown here is derived from an EMBL/GenBank/DDBJ whole genome shotgun (WGS) entry which is preliminary data.</text>
</comment>
<name>A0A1Q9EYF8_SYMMI</name>
<dbReference type="AlphaFoldDB" id="A0A1Q9EYF8"/>
<protein>
    <submittedName>
        <fullName evidence="2">Uncharacterized protein</fullName>
    </submittedName>
</protein>
<dbReference type="OrthoDB" id="435728at2759"/>
<gene>
    <name evidence="2" type="ORF">AK812_SmicGene3586</name>
</gene>
<proteinExistence type="predicted"/>
<feature type="region of interest" description="Disordered" evidence="1">
    <location>
        <begin position="43"/>
        <end position="70"/>
    </location>
</feature>
<feature type="region of interest" description="Disordered" evidence="1">
    <location>
        <begin position="119"/>
        <end position="208"/>
    </location>
</feature>
<reference evidence="2 3" key="1">
    <citation type="submission" date="2016-02" db="EMBL/GenBank/DDBJ databases">
        <title>Genome analysis of coral dinoflagellate symbionts highlights evolutionary adaptations to a symbiotic lifestyle.</title>
        <authorList>
            <person name="Aranda M."/>
            <person name="Li Y."/>
            <person name="Liew Y.J."/>
            <person name="Baumgarten S."/>
            <person name="Simakov O."/>
            <person name="Wilson M."/>
            <person name="Piel J."/>
            <person name="Ashoor H."/>
            <person name="Bougouffa S."/>
            <person name="Bajic V.B."/>
            <person name="Ryu T."/>
            <person name="Ravasi T."/>
            <person name="Bayer T."/>
            <person name="Micklem G."/>
            <person name="Kim H."/>
            <person name="Bhak J."/>
            <person name="Lajeunesse T.C."/>
            <person name="Voolstra C.R."/>
        </authorList>
    </citation>
    <scope>NUCLEOTIDE SEQUENCE [LARGE SCALE GENOMIC DNA]</scope>
    <source>
        <strain evidence="2 3">CCMP2467</strain>
    </source>
</reference>
<organism evidence="2 3">
    <name type="scientific">Symbiodinium microadriaticum</name>
    <name type="common">Dinoflagellate</name>
    <name type="synonym">Zooxanthella microadriatica</name>
    <dbReference type="NCBI Taxonomy" id="2951"/>
    <lineage>
        <taxon>Eukaryota</taxon>
        <taxon>Sar</taxon>
        <taxon>Alveolata</taxon>
        <taxon>Dinophyceae</taxon>
        <taxon>Suessiales</taxon>
        <taxon>Symbiodiniaceae</taxon>
        <taxon>Symbiodinium</taxon>
    </lineage>
</organism>
<evidence type="ECO:0000313" key="3">
    <source>
        <dbReference type="Proteomes" id="UP000186817"/>
    </source>
</evidence>
<evidence type="ECO:0000256" key="1">
    <source>
        <dbReference type="SAM" id="MobiDB-lite"/>
    </source>
</evidence>
<dbReference type="Proteomes" id="UP000186817">
    <property type="component" value="Unassembled WGS sequence"/>
</dbReference>
<sequence>MSGSSKSVLSRGVSSSPLFAMSLPNGMIGKVRVVNTFIDVEETDDEQSELPVAGMKTEPAPTLWGGLNSPQSRAIYPNSTEQEPEVAEASRRVPCLLGNEPLCAEFGVKVTIKNTFIDVSSDDDDDTANPMMEKIKSEPVHPTPLSPEGDVQKRVWQPSSDLPTQEEAEEEEHANSEDSAPTAKDGPKVTSQVVIVPLGERRPEQSVGQKVPELVDVFCCGEG</sequence>
<accession>A0A1Q9EYF8</accession>
<dbReference type="EMBL" id="LSRX01000042">
    <property type="protein sequence ID" value="OLQ12476.1"/>
    <property type="molecule type" value="Genomic_DNA"/>
</dbReference>